<dbReference type="InterPro" id="IPR011989">
    <property type="entry name" value="ARM-like"/>
</dbReference>
<dbReference type="CDD" id="cd14014">
    <property type="entry name" value="STKc_PknB_like"/>
    <property type="match status" value="1"/>
</dbReference>
<dbReference type="InterPro" id="IPR008271">
    <property type="entry name" value="Ser/Thr_kinase_AS"/>
</dbReference>
<dbReference type="OrthoDB" id="6111975at2"/>
<protein>
    <recommendedName>
        <fullName evidence="2">Protein kinase domain-containing protein</fullName>
    </recommendedName>
</protein>
<name>A0A5R8KJ91_9BACT</name>
<dbReference type="AlphaFoldDB" id="A0A5R8KJ91"/>
<dbReference type="GO" id="GO:0005737">
    <property type="term" value="C:cytoplasm"/>
    <property type="evidence" value="ECO:0007669"/>
    <property type="project" value="TreeGrafter"/>
</dbReference>
<dbReference type="SMART" id="SM00220">
    <property type="entry name" value="S_TKc"/>
    <property type="match status" value="1"/>
</dbReference>
<dbReference type="Pfam" id="PF00069">
    <property type="entry name" value="Pkinase"/>
    <property type="match status" value="1"/>
</dbReference>
<keyword evidence="4" id="KW-1185">Reference proteome</keyword>
<dbReference type="PANTHER" id="PTHR24348">
    <property type="entry name" value="SERINE/THREONINE-PROTEIN KINASE UNC-51-RELATED"/>
    <property type="match status" value="1"/>
</dbReference>
<dbReference type="Gene3D" id="3.30.200.20">
    <property type="entry name" value="Phosphorylase Kinase, domain 1"/>
    <property type="match status" value="1"/>
</dbReference>
<gene>
    <name evidence="3" type="ORF">FEM03_03070</name>
</gene>
<dbReference type="Gene3D" id="1.10.510.10">
    <property type="entry name" value="Transferase(Phosphotransferase) domain 1"/>
    <property type="match status" value="1"/>
</dbReference>
<evidence type="ECO:0000256" key="1">
    <source>
        <dbReference type="SAM" id="MobiDB-lite"/>
    </source>
</evidence>
<evidence type="ECO:0000259" key="2">
    <source>
        <dbReference type="PROSITE" id="PS50011"/>
    </source>
</evidence>
<dbReference type="InterPro" id="IPR016024">
    <property type="entry name" value="ARM-type_fold"/>
</dbReference>
<dbReference type="InterPro" id="IPR045269">
    <property type="entry name" value="Atg1-like"/>
</dbReference>
<feature type="domain" description="Protein kinase" evidence="2">
    <location>
        <begin position="6"/>
        <end position="270"/>
    </location>
</feature>
<dbReference type="PROSITE" id="PS50011">
    <property type="entry name" value="PROTEIN_KINASE_DOM"/>
    <property type="match status" value="1"/>
</dbReference>
<dbReference type="InterPro" id="IPR031712">
    <property type="entry name" value="DUF5077"/>
</dbReference>
<dbReference type="GO" id="GO:0004674">
    <property type="term" value="F:protein serine/threonine kinase activity"/>
    <property type="evidence" value="ECO:0007669"/>
    <property type="project" value="InterPro"/>
</dbReference>
<dbReference type="Pfam" id="PF13646">
    <property type="entry name" value="HEAT_2"/>
    <property type="match status" value="2"/>
</dbReference>
<dbReference type="Proteomes" id="UP000306196">
    <property type="component" value="Unassembled WGS sequence"/>
</dbReference>
<accession>A0A5R8KJ91</accession>
<dbReference type="SUPFAM" id="SSF56112">
    <property type="entry name" value="Protein kinase-like (PK-like)"/>
    <property type="match status" value="1"/>
</dbReference>
<sequence>MSQTRYEVLGKIAEGGLGTVYKAYDRNLRREVALKRVRASSPEEADQQAEQLFTEARTLSTLQHPHIVTIFDVGRDEEGAYIVMELLKGETLEDIIERGALNQNDFHDLAMQSLEGMISAHNTGLIHLDIKPQNFMVIWLPSGKFQIKILDFGLSQISHQPLIQETDEDGSIMGSIFFMAPEQFERSPVDIRTDLYSLGCVYYFALTQNYPFQGETAPEVMSSHLYHSFIPLAQLRPDLPKFIPQWVEWLMSRDPDHRPANVSHAFEIFSEGKFPPAISAAPLPDFIPAPNFVATDSVPSIFPTPSGGSTSQMLRPGAPRRPKPTATQALGSKKMPKPVAKPVNIAAASAPKHLQQNKKSLPKWLTHGVPAGLAAILILFFATKFILSSQARSRFDTLASMDQPIGTAKDLPLLFRLLEDPATSETAGKVLGKLQNVDASNPQIIDQLGKTQSPEASLHLTSAIAQRDLRDAVPALINQLKTSTHPATRLATWSALARFATFEQLPDLLNQLTSEEPEELRAAENAIVRAARTQTELGQRSQPLLQTLRANTLKPDQQSAVIRALGQLGSNDALPDLLNALKAADPKLRTAAAIGLGNWPTSVPILNLLDFIREEKNPFIRGNAFSSIGNLAPLSGNLPQEEIAQALITAHAATKDNREQTSILDALSRVVSPSSQEFFRKLAVEAPRRRGVADRALKLLAAAQAKATVIAPASTATILPPDKAELTPGPLILKTGVIINWFGNSDLVNWLIKLESPGTYEVQLSQASDSRQPGRYLLTFGTERFSKTVEMTGSGSAFKTVTVGSAKFDKPGYYRLWIRPQQIPKGQILMHLKGAAITRTGD</sequence>
<proteinExistence type="predicted"/>
<feature type="region of interest" description="Disordered" evidence="1">
    <location>
        <begin position="305"/>
        <end position="336"/>
    </location>
</feature>
<evidence type="ECO:0000313" key="4">
    <source>
        <dbReference type="Proteomes" id="UP000306196"/>
    </source>
</evidence>
<organism evidence="3 4">
    <name type="scientific">Phragmitibacter flavus</name>
    <dbReference type="NCBI Taxonomy" id="2576071"/>
    <lineage>
        <taxon>Bacteria</taxon>
        <taxon>Pseudomonadati</taxon>
        <taxon>Verrucomicrobiota</taxon>
        <taxon>Verrucomicrobiia</taxon>
        <taxon>Verrucomicrobiales</taxon>
        <taxon>Verrucomicrobiaceae</taxon>
        <taxon>Phragmitibacter</taxon>
    </lineage>
</organism>
<dbReference type="InterPro" id="IPR000719">
    <property type="entry name" value="Prot_kinase_dom"/>
</dbReference>
<comment type="caution">
    <text evidence="3">The sequence shown here is derived from an EMBL/GenBank/DDBJ whole genome shotgun (WGS) entry which is preliminary data.</text>
</comment>
<evidence type="ECO:0000313" key="3">
    <source>
        <dbReference type="EMBL" id="TLD72352.1"/>
    </source>
</evidence>
<dbReference type="Pfam" id="PF16871">
    <property type="entry name" value="DUF5077"/>
    <property type="match status" value="1"/>
</dbReference>
<reference evidence="3 4" key="1">
    <citation type="submission" date="2019-05" db="EMBL/GenBank/DDBJ databases">
        <title>Verrucobacter flavum gen. nov., sp. nov. a new member of the family Verrucomicrobiaceae.</title>
        <authorList>
            <person name="Szuroczki S."/>
            <person name="Abbaszade G."/>
            <person name="Szabo A."/>
            <person name="Felfoldi T."/>
            <person name="Schumann P."/>
            <person name="Boka K."/>
            <person name="Keki Z."/>
            <person name="Toumi M."/>
            <person name="Toth E."/>
        </authorList>
    </citation>
    <scope>NUCLEOTIDE SEQUENCE [LARGE SCALE GENOMIC DNA]</scope>
    <source>
        <strain evidence="3 4">MG-N-17</strain>
    </source>
</reference>
<dbReference type="InterPro" id="IPR011009">
    <property type="entry name" value="Kinase-like_dom_sf"/>
</dbReference>
<dbReference type="EMBL" id="VAUV01000002">
    <property type="protein sequence ID" value="TLD72352.1"/>
    <property type="molecule type" value="Genomic_DNA"/>
</dbReference>
<dbReference type="SUPFAM" id="SSF48371">
    <property type="entry name" value="ARM repeat"/>
    <property type="match status" value="1"/>
</dbReference>
<dbReference type="GO" id="GO:0005524">
    <property type="term" value="F:ATP binding"/>
    <property type="evidence" value="ECO:0007669"/>
    <property type="project" value="InterPro"/>
</dbReference>
<dbReference type="PROSITE" id="PS00108">
    <property type="entry name" value="PROTEIN_KINASE_ST"/>
    <property type="match status" value="1"/>
</dbReference>
<dbReference type="RefSeq" id="WP_138084708.1">
    <property type="nucleotide sequence ID" value="NZ_VAUV01000002.1"/>
</dbReference>
<dbReference type="Gene3D" id="1.25.10.10">
    <property type="entry name" value="Leucine-rich Repeat Variant"/>
    <property type="match status" value="2"/>
</dbReference>